<keyword evidence="5 6" id="KW-0472">Membrane</keyword>
<feature type="transmembrane region" description="Helical" evidence="6">
    <location>
        <begin position="368"/>
        <end position="400"/>
    </location>
</feature>
<feature type="transmembrane region" description="Helical" evidence="6">
    <location>
        <begin position="132"/>
        <end position="150"/>
    </location>
</feature>
<dbReference type="InterPro" id="IPR050367">
    <property type="entry name" value="APC_superfamily"/>
</dbReference>
<feature type="transmembrane region" description="Helical" evidence="6">
    <location>
        <begin position="339"/>
        <end position="362"/>
    </location>
</feature>
<feature type="transmembrane region" description="Helical" evidence="6">
    <location>
        <begin position="237"/>
        <end position="256"/>
    </location>
</feature>
<organism evidence="7 8">
    <name type="scientific">Cryptosporangium phraense</name>
    <dbReference type="NCBI Taxonomy" id="2593070"/>
    <lineage>
        <taxon>Bacteria</taxon>
        <taxon>Bacillati</taxon>
        <taxon>Actinomycetota</taxon>
        <taxon>Actinomycetes</taxon>
        <taxon>Cryptosporangiales</taxon>
        <taxon>Cryptosporangiaceae</taxon>
        <taxon>Cryptosporangium</taxon>
    </lineage>
</organism>
<evidence type="ECO:0000256" key="5">
    <source>
        <dbReference type="ARBA" id="ARBA00023136"/>
    </source>
</evidence>
<feature type="transmembrane region" description="Helical" evidence="6">
    <location>
        <begin position="407"/>
        <end position="427"/>
    </location>
</feature>
<evidence type="ECO:0000256" key="1">
    <source>
        <dbReference type="ARBA" id="ARBA00004651"/>
    </source>
</evidence>
<feature type="transmembrane region" description="Helical" evidence="6">
    <location>
        <begin position="202"/>
        <end position="225"/>
    </location>
</feature>
<comment type="subcellular location">
    <subcellularLocation>
        <location evidence="1">Cell membrane</location>
        <topology evidence="1">Multi-pass membrane protein</topology>
    </subcellularLocation>
</comment>
<feature type="transmembrane region" description="Helical" evidence="6">
    <location>
        <begin position="12"/>
        <end position="33"/>
    </location>
</feature>
<dbReference type="Proteomes" id="UP000317982">
    <property type="component" value="Unassembled WGS sequence"/>
</dbReference>
<feature type="transmembrane region" description="Helical" evidence="6">
    <location>
        <begin position="439"/>
        <end position="459"/>
    </location>
</feature>
<accession>A0A545ANN6</accession>
<reference evidence="7 8" key="1">
    <citation type="submission" date="2019-07" db="EMBL/GenBank/DDBJ databases">
        <title>Cryptosporangium phraense sp. nov., isolated from plant litter.</title>
        <authorList>
            <person name="Suriyachadkun C."/>
        </authorList>
    </citation>
    <scope>NUCLEOTIDE SEQUENCE [LARGE SCALE GENOMIC DNA]</scope>
    <source>
        <strain evidence="7 8">A-T 5661</strain>
    </source>
</reference>
<feature type="transmembrane region" description="Helical" evidence="6">
    <location>
        <begin position="45"/>
        <end position="65"/>
    </location>
</feature>
<dbReference type="OrthoDB" id="4568421at2"/>
<dbReference type="PIRSF" id="PIRSF006060">
    <property type="entry name" value="AA_transporter"/>
    <property type="match status" value="1"/>
</dbReference>
<dbReference type="InterPro" id="IPR002293">
    <property type="entry name" value="AA/rel_permease1"/>
</dbReference>
<proteinExistence type="predicted"/>
<dbReference type="GO" id="GO:0022857">
    <property type="term" value="F:transmembrane transporter activity"/>
    <property type="evidence" value="ECO:0007669"/>
    <property type="project" value="InterPro"/>
</dbReference>
<dbReference type="Gene3D" id="1.20.1740.10">
    <property type="entry name" value="Amino acid/polyamine transporter I"/>
    <property type="match status" value="1"/>
</dbReference>
<name>A0A545ANN6_9ACTN</name>
<feature type="transmembrane region" description="Helical" evidence="6">
    <location>
        <begin position="293"/>
        <end position="318"/>
    </location>
</feature>
<dbReference type="RefSeq" id="WP_142706446.1">
    <property type="nucleotide sequence ID" value="NZ_VIRS01000015.1"/>
</dbReference>
<dbReference type="EMBL" id="VIRS01000015">
    <property type="protein sequence ID" value="TQS42959.1"/>
    <property type="molecule type" value="Genomic_DNA"/>
</dbReference>
<protein>
    <submittedName>
        <fullName evidence="7">APC family permease</fullName>
    </submittedName>
</protein>
<dbReference type="AlphaFoldDB" id="A0A545ANN6"/>
<dbReference type="InParanoid" id="A0A545ANN6"/>
<sequence>MAGEGPRLGRELSIWEAVGISVALMAPSMAANINPQGMVGSVGRAVPLTFALATVGVLLVAYTFVRLTQKFHHSGSVYGFVGATLGARPGVVAGWGLLGTYLFYAVVTSTASARFLVSFLDGTGLWDSPPDWIVLPLVGLVLLGVLWLTISPIRLGTRVLLIVEASTVALILIVAVVVLVKVSGDGKFTTSPFTVAPGTDTSALFLGVVFGFLSFAGFEAAATLGEETRQPRRDIPRAILGTAIFGGVYFVFVTWVEVMGFGTSSDGLAAFGSSGSLFGDLGTRYVGAWLGDLISLGAAISAFGCALACAVGASRLLFAMARDGLAPAPLARVSPVRRTPIGAAVGVVLAAAVIEVLLWLVYRDGSDTSLAVFVAAGVIGTLVLLVVYVLASVGVIRLLFVGRDPRVRTWEVIIPVAGLIVLGYTLYRNVIPLPEGKSLVAPAVAAVWLLVGLVAVLAAPRLTRRAGAALTADEGLTAAKERV</sequence>
<gene>
    <name evidence="7" type="ORF">FL583_21180</name>
</gene>
<evidence type="ECO:0000256" key="3">
    <source>
        <dbReference type="ARBA" id="ARBA00022692"/>
    </source>
</evidence>
<dbReference type="GO" id="GO:0005886">
    <property type="term" value="C:plasma membrane"/>
    <property type="evidence" value="ECO:0007669"/>
    <property type="project" value="UniProtKB-SubCell"/>
</dbReference>
<keyword evidence="8" id="KW-1185">Reference proteome</keyword>
<evidence type="ECO:0000256" key="2">
    <source>
        <dbReference type="ARBA" id="ARBA00022475"/>
    </source>
</evidence>
<dbReference type="Pfam" id="PF13520">
    <property type="entry name" value="AA_permease_2"/>
    <property type="match status" value="1"/>
</dbReference>
<comment type="caution">
    <text evidence="7">The sequence shown here is derived from an EMBL/GenBank/DDBJ whole genome shotgun (WGS) entry which is preliminary data.</text>
</comment>
<keyword evidence="4 6" id="KW-1133">Transmembrane helix</keyword>
<feature type="transmembrane region" description="Helical" evidence="6">
    <location>
        <begin position="159"/>
        <end position="182"/>
    </location>
</feature>
<evidence type="ECO:0000256" key="6">
    <source>
        <dbReference type="SAM" id="Phobius"/>
    </source>
</evidence>
<evidence type="ECO:0000313" key="8">
    <source>
        <dbReference type="Proteomes" id="UP000317982"/>
    </source>
</evidence>
<dbReference type="PANTHER" id="PTHR42770:SF7">
    <property type="entry name" value="MEMBRANE PROTEIN"/>
    <property type="match status" value="1"/>
</dbReference>
<evidence type="ECO:0000256" key="4">
    <source>
        <dbReference type="ARBA" id="ARBA00022989"/>
    </source>
</evidence>
<keyword evidence="2" id="KW-1003">Cell membrane</keyword>
<evidence type="ECO:0000313" key="7">
    <source>
        <dbReference type="EMBL" id="TQS42959.1"/>
    </source>
</evidence>
<dbReference type="PANTHER" id="PTHR42770">
    <property type="entry name" value="AMINO ACID TRANSPORTER-RELATED"/>
    <property type="match status" value="1"/>
</dbReference>
<keyword evidence="3 6" id="KW-0812">Transmembrane</keyword>